<dbReference type="InterPro" id="IPR016040">
    <property type="entry name" value="NAD(P)-bd_dom"/>
</dbReference>
<keyword evidence="8" id="KW-1185">Reference proteome</keyword>
<feature type="domain" description="EGF-like" evidence="6">
    <location>
        <begin position="716"/>
        <end position="752"/>
    </location>
</feature>
<organism evidence="7 8">
    <name type="scientific">Planoprotostelium fungivorum</name>
    <dbReference type="NCBI Taxonomy" id="1890364"/>
    <lineage>
        <taxon>Eukaryota</taxon>
        <taxon>Amoebozoa</taxon>
        <taxon>Evosea</taxon>
        <taxon>Variosea</taxon>
        <taxon>Cavosteliida</taxon>
        <taxon>Cavosteliaceae</taxon>
        <taxon>Planoprotostelium</taxon>
    </lineage>
</organism>
<dbReference type="PANTHER" id="PTHR47706:SF1">
    <property type="entry name" value="CIPA-LIKE, PUTATIVE (AFU_ORTHOLOGUE AFUA_1G12460)-RELATED"/>
    <property type="match status" value="1"/>
</dbReference>
<dbReference type="Gene3D" id="2.10.25.10">
    <property type="entry name" value="Laminin"/>
    <property type="match status" value="2"/>
</dbReference>
<dbReference type="InterPro" id="IPR051609">
    <property type="entry name" value="NmrA/Isoflavone_reductase-like"/>
</dbReference>
<evidence type="ECO:0000313" key="7">
    <source>
        <dbReference type="EMBL" id="PRP86959.1"/>
    </source>
</evidence>
<dbReference type="SUPFAM" id="SSF51735">
    <property type="entry name" value="NAD(P)-binding Rossmann-fold domains"/>
    <property type="match status" value="1"/>
</dbReference>
<keyword evidence="4" id="KW-1015">Disulfide bond</keyword>
<keyword evidence="5" id="KW-0472">Membrane</keyword>
<dbReference type="InterPro" id="IPR045312">
    <property type="entry name" value="PCBER-like"/>
</dbReference>
<evidence type="ECO:0000256" key="1">
    <source>
        <dbReference type="ARBA" id="ARBA00005725"/>
    </source>
</evidence>
<feature type="transmembrane region" description="Helical" evidence="5">
    <location>
        <begin position="985"/>
        <end position="1004"/>
    </location>
</feature>
<feature type="transmembrane region" description="Helical" evidence="5">
    <location>
        <begin position="1226"/>
        <end position="1244"/>
    </location>
</feature>
<dbReference type="Gene3D" id="3.90.25.10">
    <property type="entry name" value="UDP-galactose 4-epimerase, domain 1"/>
    <property type="match status" value="1"/>
</dbReference>
<keyword evidence="4" id="KW-0245">EGF-like domain</keyword>
<dbReference type="InterPro" id="IPR036291">
    <property type="entry name" value="NAD(P)-bd_dom_sf"/>
</dbReference>
<evidence type="ECO:0000256" key="4">
    <source>
        <dbReference type="PROSITE-ProRule" id="PRU00076"/>
    </source>
</evidence>
<keyword evidence="3" id="KW-0560">Oxidoreductase</keyword>
<evidence type="ECO:0000256" key="2">
    <source>
        <dbReference type="ARBA" id="ARBA00022857"/>
    </source>
</evidence>
<dbReference type="InParanoid" id="A0A2P6NSL4"/>
<dbReference type="SMART" id="SM00181">
    <property type="entry name" value="EGF"/>
    <property type="match status" value="4"/>
</dbReference>
<dbReference type="STRING" id="1890364.A0A2P6NSL4"/>
<comment type="caution">
    <text evidence="4">Lacks conserved residue(s) required for the propagation of feature annotation.</text>
</comment>
<sequence>MQYLLHPTPTRYDISTEFIETSYKPGNLRSLPQQLVVRTPATVYYRLDGSHLTIFTDTNQQPIHSIMSIKNVAIAGASGNIGAPILGQLLEAKDFSVTVLTRAGGKITSLEGARVATVDFSDKSSLAESLRGQDAVVSTIAPGPLQDNLIDAAAEAGVKLFVGSEFGCDHSTPLGQSLSQATQWNLKAAAVERAKSKGLPYIILYTGAFFDWGLTKAFLGINAKEKKVNIIGTGDEKSSVTTVDGVGRAVVSILRKPEGLSYRPLRVSDAVVTQNQLFGEYKKILGEDGWTVERVSQEQQREQGYKFLEAGNHFLAFMFLAHSALWSNTATSYWGDRNDNEALGIQQVDVPQVVKNIDVYIMSRLVALLSIWLVLASVATAYNRVYFLADNGKQPFGYRTLTSSKTNTVILVKDLSHKDDPVAPRKQTFQTITFSDSMLMGFALGRDSENNSNLLKGIRTNTSGAPESYCHFSENYLARDDVLSVFEVNETLIISTYIIYPNRIRLHSVPLSQFSSFQTSFSCSSTYFSQFTMPTGAGMTPNVLGSYFDPDTMMYTFLEENAGLVIVNATEFYAPPPSSYSVMNPQAMASQPYDDGSFFIATYQPYNGSNQTVIMRMNTSGASDILGVFPESTQLNMAYDANSRTIVFQTEQNVSIYNETGHLINSWVIQEEYSNWLSMYYHSGPERPYCPRNCYDGQGKCVNNSCVCSPGFIGEDCSACEDSYCHGHGKCRSQGGNRRCDCVQGWDGDTCDQCDSLVLCSPHGHGVCDNNDKNGRCICEKGFSGSDCSTCDAKIVCNANGQCTQNGTCACVPLWSGDDCSIRVRLPLDSSLTLMNYIVMTVWAFMFLIALFCLLLRGFTPFAYANGFLSPGIHFSTVYFQSFVLLLYNGPLQEISYIPFHYFSLFLADFKMALGLSEIIYIESMSFMPKIALFVIACIIWVTPTSARTKGNTLQLFIWFHMLLLVSVVLRIGQFECQDCPKWYTWVSTLSGIACMIALAYWVYRLWRVIKQHEPFIREDMHYAPEEQIKTTWKRYLHLSFDFFFSPWSHALSFVLERLTPVALCNLHGNDVTPNLTRNNSRTSLASEVNNNEKSEMDTPVDQLVARAARRIDHPVEDTRFIVSMLKGNWYNTAADLKTLTVLDAKKLNIPYRLFKAIQSELPQTDNDETRSHVALDPLVKTVQEEYGCLFNHLKPDYLLFTIDELITRNFIWILIVVLLSTNIQWQLPCLLAFQTWWVMLLVWNRPYKRTWVFLCKLLTELGTWTILIALIILSGDIYGRYKSCFMGIVIVHVIVVLTCFFLPPCILSIERKQYRAVTSERQPLKGGGDSRRYH</sequence>
<keyword evidence="5" id="KW-0812">Transmembrane</keyword>
<dbReference type="PROSITE" id="PS01248">
    <property type="entry name" value="EGF_LAM_1"/>
    <property type="match status" value="1"/>
</dbReference>
<keyword evidence="2" id="KW-0521">NADP</keyword>
<dbReference type="PROSITE" id="PS00022">
    <property type="entry name" value="EGF_1"/>
    <property type="match status" value="3"/>
</dbReference>
<gene>
    <name evidence="7" type="ORF">PROFUN_04941</name>
</gene>
<feature type="transmembrane region" description="Helical" evidence="5">
    <location>
        <begin position="956"/>
        <end position="973"/>
    </location>
</feature>
<dbReference type="CDD" id="cd05259">
    <property type="entry name" value="PCBER_SDR_a"/>
    <property type="match status" value="1"/>
</dbReference>
<comment type="caution">
    <text evidence="7">The sequence shown here is derived from an EMBL/GenBank/DDBJ whole genome shotgun (WGS) entry which is preliminary data.</text>
</comment>
<comment type="similarity">
    <text evidence="1">Belongs to the NmrA-type oxidoreductase family. Isoflavone reductase subfamily.</text>
</comment>
<dbReference type="Gene3D" id="3.40.50.720">
    <property type="entry name" value="NAD(P)-binding Rossmann-like Domain"/>
    <property type="match status" value="1"/>
</dbReference>
<dbReference type="Proteomes" id="UP000241769">
    <property type="component" value="Unassembled WGS sequence"/>
</dbReference>
<evidence type="ECO:0000259" key="6">
    <source>
        <dbReference type="PROSITE" id="PS50026"/>
    </source>
</evidence>
<feature type="transmembrane region" description="Helical" evidence="5">
    <location>
        <begin position="834"/>
        <end position="857"/>
    </location>
</feature>
<evidence type="ECO:0000313" key="8">
    <source>
        <dbReference type="Proteomes" id="UP000241769"/>
    </source>
</evidence>
<dbReference type="InterPro" id="IPR000742">
    <property type="entry name" value="EGF"/>
</dbReference>
<feature type="disulfide bond" evidence="4">
    <location>
        <begin position="742"/>
        <end position="751"/>
    </location>
</feature>
<evidence type="ECO:0000256" key="5">
    <source>
        <dbReference type="SAM" id="Phobius"/>
    </source>
</evidence>
<dbReference type="OrthoDB" id="9974981at2759"/>
<feature type="transmembrane region" description="Helical" evidence="5">
    <location>
        <begin position="1198"/>
        <end position="1220"/>
    </location>
</feature>
<dbReference type="GO" id="GO:0016491">
    <property type="term" value="F:oxidoreductase activity"/>
    <property type="evidence" value="ECO:0007669"/>
    <property type="project" value="UniProtKB-KW"/>
</dbReference>
<accession>A0A2P6NSL4</accession>
<protein>
    <recommendedName>
        <fullName evidence="6">EGF-like domain-containing protein</fullName>
    </recommendedName>
</protein>
<dbReference type="PROSITE" id="PS50026">
    <property type="entry name" value="EGF_3"/>
    <property type="match status" value="1"/>
</dbReference>
<feature type="transmembrane region" description="Helical" evidence="5">
    <location>
        <begin position="927"/>
        <end position="944"/>
    </location>
</feature>
<evidence type="ECO:0000256" key="3">
    <source>
        <dbReference type="ARBA" id="ARBA00023002"/>
    </source>
</evidence>
<feature type="transmembrane region" description="Helical" evidence="5">
    <location>
        <begin position="1286"/>
        <end position="1308"/>
    </location>
</feature>
<proteinExistence type="inferred from homology"/>
<name>A0A2P6NSL4_9EUKA</name>
<dbReference type="CDD" id="cd00053">
    <property type="entry name" value="EGF"/>
    <property type="match status" value="1"/>
</dbReference>
<feature type="transmembrane region" description="Helical" evidence="5">
    <location>
        <begin position="1251"/>
        <end position="1274"/>
    </location>
</feature>
<dbReference type="PANTHER" id="PTHR47706">
    <property type="entry name" value="NMRA-LIKE FAMILY PROTEIN"/>
    <property type="match status" value="1"/>
</dbReference>
<feature type="transmembrane region" description="Helical" evidence="5">
    <location>
        <begin position="863"/>
        <end position="888"/>
    </location>
</feature>
<reference evidence="7 8" key="1">
    <citation type="journal article" date="2018" name="Genome Biol. Evol.">
        <title>Multiple Roots of Fruiting Body Formation in Amoebozoa.</title>
        <authorList>
            <person name="Hillmann F."/>
            <person name="Forbes G."/>
            <person name="Novohradska S."/>
            <person name="Ferling I."/>
            <person name="Riege K."/>
            <person name="Groth M."/>
            <person name="Westermann M."/>
            <person name="Marz M."/>
            <person name="Spaller T."/>
            <person name="Winckler T."/>
            <person name="Schaap P."/>
            <person name="Glockner G."/>
        </authorList>
    </citation>
    <scope>NUCLEOTIDE SEQUENCE [LARGE SCALE GENOMIC DNA]</scope>
    <source>
        <strain evidence="7 8">Jena</strain>
    </source>
</reference>
<dbReference type="EMBL" id="MDYQ01000024">
    <property type="protein sequence ID" value="PRP86959.1"/>
    <property type="molecule type" value="Genomic_DNA"/>
</dbReference>
<dbReference type="InterPro" id="IPR002049">
    <property type="entry name" value="LE_dom"/>
</dbReference>
<keyword evidence="5" id="KW-1133">Transmembrane helix</keyword>
<dbReference type="Pfam" id="PF13460">
    <property type="entry name" value="NAD_binding_10"/>
    <property type="match status" value="1"/>
</dbReference>